<dbReference type="InterPro" id="IPR027417">
    <property type="entry name" value="P-loop_NTPase"/>
</dbReference>
<gene>
    <name evidence="10" type="ORF">SAMN06265373_107139</name>
</gene>
<evidence type="ECO:0000256" key="5">
    <source>
        <dbReference type="ARBA" id="ARBA00022741"/>
    </source>
</evidence>
<dbReference type="EMBL" id="FXTY01000007">
    <property type="protein sequence ID" value="SMP30768.1"/>
    <property type="molecule type" value="Genomic_DNA"/>
</dbReference>
<protein>
    <recommendedName>
        <fullName evidence="3 9">Gluconokinase</fullName>
        <ecNumber evidence="3 9">2.7.1.12</ecNumber>
    </recommendedName>
</protein>
<keyword evidence="11" id="KW-1185">Reference proteome</keyword>
<proteinExistence type="inferred from homology"/>
<reference evidence="10 11" key="1">
    <citation type="submission" date="2017-05" db="EMBL/GenBank/DDBJ databases">
        <authorList>
            <person name="Varghese N."/>
            <person name="Submissions S."/>
        </authorList>
    </citation>
    <scope>NUCLEOTIDE SEQUENCE [LARGE SCALE GENOMIC DNA]</scope>
    <source>
        <strain evidence="10 11">DSM 29734</strain>
    </source>
</reference>
<dbReference type="CDD" id="cd02021">
    <property type="entry name" value="GntK"/>
    <property type="match status" value="1"/>
</dbReference>
<organism evidence="10 11">
    <name type="scientific">Shimia sagamensis</name>
    <dbReference type="NCBI Taxonomy" id="1566352"/>
    <lineage>
        <taxon>Bacteria</taxon>
        <taxon>Pseudomonadati</taxon>
        <taxon>Pseudomonadota</taxon>
        <taxon>Alphaproteobacteria</taxon>
        <taxon>Rhodobacterales</taxon>
        <taxon>Roseobacteraceae</taxon>
    </lineage>
</organism>
<dbReference type="PRINTS" id="PR01100">
    <property type="entry name" value="SHIKIMTKNASE"/>
</dbReference>
<evidence type="ECO:0000256" key="8">
    <source>
        <dbReference type="ARBA" id="ARBA00048090"/>
    </source>
</evidence>
<dbReference type="NCBIfam" id="TIGR01313">
    <property type="entry name" value="therm_gnt_kin"/>
    <property type="match status" value="1"/>
</dbReference>
<evidence type="ECO:0000313" key="11">
    <source>
        <dbReference type="Proteomes" id="UP001157961"/>
    </source>
</evidence>
<dbReference type="RefSeq" id="WP_283427242.1">
    <property type="nucleotide sequence ID" value="NZ_FXTY01000007.1"/>
</dbReference>
<evidence type="ECO:0000256" key="2">
    <source>
        <dbReference type="ARBA" id="ARBA00008420"/>
    </source>
</evidence>
<evidence type="ECO:0000256" key="4">
    <source>
        <dbReference type="ARBA" id="ARBA00022679"/>
    </source>
</evidence>
<dbReference type="Proteomes" id="UP001157961">
    <property type="component" value="Unassembled WGS sequence"/>
</dbReference>
<keyword evidence="7 9" id="KW-0067">ATP-binding</keyword>
<dbReference type="PANTHER" id="PTHR43442:SF3">
    <property type="entry name" value="GLUCONOKINASE-RELATED"/>
    <property type="match status" value="1"/>
</dbReference>
<comment type="caution">
    <text evidence="10">The sequence shown here is derived from an EMBL/GenBank/DDBJ whole genome shotgun (WGS) entry which is preliminary data.</text>
</comment>
<sequence length="179" mass="19262">MTKDTNGQALIVMGVSGVGKTTVAQALSTRIGGRYIEADEFHPPENVAAMAAGTPLTDAMRQPWLERLAVAMRQARTSQPDTPVVVACSALKCSYRDILRAKNPEAIIIYLEADPDMIRARITARTDHFMPPSLLDSQLSTLEPPAPDEACVTVDASLPPESTVAMAYDGLVKETTQAH</sequence>
<accession>A0ABY1PBG3</accession>
<dbReference type="EC" id="2.7.1.12" evidence="3 9"/>
<dbReference type="PANTHER" id="PTHR43442">
    <property type="entry name" value="GLUCONOKINASE-RELATED"/>
    <property type="match status" value="1"/>
</dbReference>
<evidence type="ECO:0000256" key="9">
    <source>
        <dbReference type="RuleBase" id="RU363066"/>
    </source>
</evidence>
<dbReference type="Pfam" id="PF13671">
    <property type="entry name" value="AAA_33"/>
    <property type="match status" value="1"/>
</dbReference>
<name>A0ABY1PBG3_9RHOB</name>
<evidence type="ECO:0000256" key="3">
    <source>
        <dbReference type="ARBA" id="ARBA00012054"/>
    </source>
</evidence>
<dbReference type="Gene3D" id="3.40.50.300">
    <property type="entry name" value="P-loop containing nucleotide triphosphate hydrolases"/>
    <property type="match status" value="1"/>
</dbReference>
<keyword evidence="4 9" id="KW-0808">Transferase</keyword>
<evidence type="ECO:0000256" key="1">
    <source>
        <dbReference type="ARBA" id="ARBA00004761"/>
    </source>
</evidence>
<evidence type="ECO:0000256" key="6">
    <source>
        <dbReference type="ARBA" id="ARBA00022777"/>
    </source>
</evidence>
<comment type="similarity">
    <text evidence="2 9">Belongs to the gluconokinase GntK/GntV family.</text>
</comment>
<comment type="catalytic activity">
    <reaction evidence="8 9">
        <text>D-gluconate + ATP = 6-phospho-D-gluconate + ADP + H(+)</text>
        <dbReference type="Rhea" id="RHEA:19433"/>
        <dbReference type="ChEBI" id="CHEBI:15378"/>
        <dbReference type="ChEBI" id="CHEBI:18391"/>
        <dbReference type="ChEBI" id="CHEBI:30616"/>
        <dbReference type="ChEBI" id="CHEBI:58759"/>
        <dbReference type="ChEBI" id="CHEBI:456216"/>
        <dbReference type="EC" id="2.7.1.12"/>
    </reaction>
</comment>
<keyword evidence="6 9" id="KW-0418">Kinase</keyword>
<comment type="pathway">
    <text evidence="1">Carbohydrate acid metabolism.</text>
</comment>
<dbReference type="InterPro" id="IPR006001">
    <property type="entry name" value="Therm_gnt_kin"/>
</dbReference>
<evidence type="ECO:0000313" key="10">
    <source>
        <dbReference type="EMBL" id="SMP30768.1"/>
    </source>
</evidence>
<evidence type="ECO:0000256" key="7">
    <source>
        <dbReference type="ARBA" id="ARBA00022840"/>
    </source>
</evidence>
<dbReference type="SUPFAM" id="SSF52540">
    <property type="entry name" value="P-loop containing nucleoside triphosphate hydrolases"/>
    <property type="match status" value="1"/>
</dbReference>
<keyword evidence="5 9" id="KW-0547">Nucleotide-binding</keyword>